<feature type="non-terminal residue" evidence="1">
    <location>
        <position position="95"/>
    </location>
</feature>
<dbReference type="AlphaFoldDB" id="A0A0F9AP47"/>
<accession>A0A0F9AP47</accession>
<protein>
    <submittedName>
        <fullName evidence="1">Uncharacterized protein</fullName>
    </submittedName>
</protein>
<comment type="caution">
    <text evidence="1">The sequence shown here is derived from an EMBL/GenBank/DDBJ whole genome shotgun (WGS) entry which is preliminary data.</text>
</comment>
<gene>
    <name evidence="1" type="ORF">LCGC14_2888470</name>
</gene>
<reference evidence="1" key="1">
    <citation type="journal article" date="2015" name="Nature">
        <title>Complex archaea that bridge the gap between prokaryotes and eukaryotes.</title>
        <authorList>
            <person name="Spang A."/>
            <person name="Saw J.H."/>
            <person name="Jorgensen S.L."/>
            <person name="Zaremba-Niedzwiedzka K."/>
            <person name="Martijn J."/>
            <person name="Lind A.E."/>
            <person name="van Eijk R."/>
            <person name="Schleper C."/>
            <person name="Guy L."/>
            <person name="Ettema T.J."/>
        </authorList>
    </citation>
    <scope>NUCLEOTIDE SEQUENCE</scope>
</reference>
<dbReference type="EMBL" id="LAZR01056541">
    <property type="protein sequence ID" value="KKK73971.1"/>
    <property type="molecule type" value="Genomic_DNA"/>
</dbReference>
<sequence>MQKIEIKCKGADSLPIDTIKDFQGKLKHITRDNLERLKVSILKNGFVAPIFIWQYEGRSMALDGHQRIKALLSMRDEGYDIPLLPVAYIEADNED</sequence>
<evidence type="ECO:0000313" key="1">
    <source>
        <dbReference type="EMBL" id="KKK73971.1"/>
    </source>
</evidence>
<organism evidence="1">
    <name type="scientific">marine sediment metagenome</name>
    <dbReference type="NCBI Taxonomy" id="412755"/>
    <lineage>
        <taxon>unclassified sequences</taxon>
        <taxon>metagenomes</taxon>
        <taxon>ecological metagenomes</taxon>
    </lineage>
</organism>
<dbReference type="Gene3D" id="3.90.1530.10">
    <property type="entry name" value="Conserved hypothetical protein from pyrococcus furiosus pfu- 392566-001, ParB domain"/>
    <property type="match status" value="1"/>
</dbReference>
<dbReference type="InterPro" id="IPR036086">
    <property type="entry name" value="ParB/Sulfiredoxin_sf"/>
</dbReference>
<dbReference type="SUPFAM" id="SSF110849">
    <property type="entry name" value="ParB/Sulfiredoxin"/>
    <property type="match status" value="1"/>
</dbReference>
<name>A0A0F9AP47_9ZZZZ</name>
<proteinExistence type="predicted"/>